<dbReference type="InterPro" id="IPR019406">
    <property type="entry name" value="APLF_PBZ"/>
</dbReference>
<feature type="domain" description="PBZ-type" evidence="7">
    <location>
        <begin position="345"/>
        <end position="370"/>
    </location>
</feature>
<evidence type="ECO:0000259" key="7">
    <source>
        <dbReference type="Pfam" id="PF10283"/>
    </source>
</evidence>
<dbReference type="Proteomes" id="UP000694569">
    <property type="component" value="Unplaced"/>
</dbReference>
<dbReference type="PANTHER" id="PTHR21315">
    <property type="entry name" value="APRATAXIN AND PNK-LIKE FACTOR-RELATED"/>
    <property type="match status" value="1"/>
</dbReference>
<keyword evidence="10" id="KW-1185">Reference proteome</keyword>
<keyword evidence="4" id="KW-0234">DNA repair</keyword>
<dbReference type="Pfam" id="PF10283">
    <property type="entry name" value="zf-CCHH"/>
    <property type="match status" value="2"/>
</dbReference>
<dbReference type="GO" id="GO:0006302">
    <property type="term" value="P:double-strand break repair"/>
    <property type="evidence" value="ECO:0007669"/>
    <property type="project" value="InterPro"/>
</dbReference>
<dbReference type="SUPFAM" id="SSF49879">
    <property type="entry name" value="SMAD/FHA domain"/>
    <property type="match status" value="1"/>
</dbReference>
<reference evidence="9" key="1">
    <citation type="submission" date="2025-08" db="UniProtKB">
        <authorList>
            <consortium name="Ensembl"/>
        </authorList>
    </citation>
    <scope>IDENTIFICATION</scope>
</reference>
<dbReference type="InterPro" id="IPR041388">
    <property type="entry name" value="FHA_2"/>
</dbReference>
<evidence type="ECO:0000259" key="8">
    <source>
        <dbReference type="Pfam" id="PF17913"/>
    </source>
</evidence>
<dbReference type="Ensembl" id="ENSLLET00000011946.1">
    <property type="protein sequence ID" value="ENSLLEP00000011484.1"/>
    <property type="gene ID" value="ENSLLEG00000007325.1"/>
</dbReference>
<feature type="region of interest" description="Disordered" evidence="6">
    <location>
        <begin position="1"/>
        <end position="20"/>
    </location>
</feature>
<dbReference type="PANTHER" id="PTHR21315:SF2">
    <property type="entry name" value="APRATAXIN AND PNK-LIKE FACTOR"/>
    <property type="match status" value="1"/>
</dbReference>
<feature type="compositionally biased region" description="Basic residues" evidence="6">
    <location>
        <begin position="407"/>
        <end position="423"/>
    </location>
</feature>
<keyword evidence="5" id="KW-0539">Nucleus</keyword>
<sequence length="486" mass="53999">MSAFQLEDTEGSARTPLPQGESLIGRGPFLGISDKRVSRNHAVLDVAENKLRIKPVHVNPCFYQAKGKGALVPLERDEWHWLHSNDCVSLLPDKYIFRVIEEERRLGNEDVSENSTGNNLSASSPSEVDEKPSCSVTDTSKEALSHANRGLHPAAEEELPLKPTAAAECKGKGAAQRKRVLPDWMLQGDLEVQSLPSPVKKPGVKRKAGAQRKATTSSNEGTSPGRKPTSTRDVEGSEPASTKKKRTEPEVSSTASHEGLQGNVCLENQSDAHVKSHLSDESDMDVQDENLEAKREGYRKNGNAGHGSRSPFKHSRAIDDDERSPSPVEDDSYGESSSHGVSKKRTSCMYGKNCYRKNPAHFQEFSHPGDDDYGDEENGSQDDRPECPFGTDCYRKNPQHKLEYKHTKPPGRRLRKRATKKGKSVLDNDSDNDGEPNEYDLEDSFLDDEEDFDNTEEDSDWMPDSEEKGSEDVDLLVKEAKKFVNH</sequence>
<dbReference type="CDD" id="cd22717">
    <property type="entry name" value="FHA_APLF"/>
    <property type="match status" value="1"/>
</dbReference>
<feature type="compositionally biased region" description="Acidic residues" evidence="6">
    <location>
        <begin position="371"/>
        <end position="380"/>
    </location>
</feature>
<evidence type="ECO:0000256" key="4">
    <source>
        <dbReference type="ARBA" id="ARBA00023204"/>
    </source>
</evidence>
<feature type="compositionally biased region" description="Polar residues" evidence="6">
    <location>
        <begin position="113"/>
        <end position="126"/>
    </location>
</feature>
<dbReference type="GO" id="GO:0008408">
    <property type="term" value="F:3'-5' exonuclease activity"/>
    <property type="evidence" value="ECO:0007669"/>
    <property type="project" value="InterPro"/>
</dbReference>
<accession>A0A8C5MB78</accession>
<dbReference type="Pfam" id="PF17913">
    <property type="entry name" value="FHA_2"/>
    <property type="match status" value="1"/>
</dbReference>
<evidence type="ECO:0000256" key="5">
    <source>
        <dbReference type="ARBA" id="ARBA00023242"/>
    </source>
</evidence>
<keyword evidence="2" id="KW-0227">DNA damage</keyword>
<gene>
    <name evidence="9" type="primary">APLF</name>
</gene>
<evidence type="ECO:0000313" key="10">
    <source>
        <dbReference type="Proteomes" id="UP000694569"/>
    </source>
</evidence>
<feature type="domain" description="PBZ-type" evidence="7">
    <location>
        <begin position="384"/>
        <end position="408"/>
    </location>
</feature>
<evidence type="ECO:0000256" key="3">
    <source>
        <dbReference type="ARBA" id="ARBA00022801"/>
    </source>
</evidence>
<evidence type="ECO:0000256" key="1">
    <source>
        <dbReference type="ARBA" id="ARBA00004123"/>
    </source>
</evidence>
<dbReference type="InterPro" id="IPR039253">
    <property type="entry name" value="APLF"/>
</dbReference>
<dbReference type="Gene3D" id="2.60.200.20">
    <property type="match status" value="1"/>
</dbReference>
<feature type="domain" description="PNK FHA" evidence="8">
    <location>
        <begin position="16"/>
        <end position="62"/>
    </location>
</feature>
<evidence type="ECO:0000256" key="2">
    <source>
        <dbReference type="ARBA" id="ARBA00022763"/>
    </source>
</evidence>
<dbReference type="GeneTree" id="ENSGT00390000010591"/>
<dbReference type="FunFam" id="2.60.200.20:FF:000061">
    <property type="entry name" value="Zgc:165656 protein"/>
    <property type="match status" value="1"/>
</dbReference>
<dbReference type="OrthoDB" id="10256774at2759"/>
<proteinExistence type="predicted"/>
<feature type="compositionally biased region" description="Basic and acidic residues" evidence="6">
    <location>
        <begin position="465"/>
        <end position="474"/>
    </location>
</feature>
<feature type="region of interest" description="Disordered" evidence="6">
    <location>
        <begin position="360"/>
        <end position="474"/>
    </location>
</feature>
<dbReference type="GO" id="GO:0003906">
    <property type="term" value="F:DNA-(apurinic or apyrimidinic site) endonuclease activity"/>
    <property type="evidence" value="ECO:0007669"/>
    <property type="project" value="InterPro"/>
</dbReference>
<organism evidence="9 10">
    <name type="scientific">Leptobrachium leishanense</name>
    <name type="common">Leishan spiny toad</name>
    <dbReference type="NCBI Taxonomy" id="445787"/>
    <lineage>
        <taxon>Eukaryota</taxon>
        <taxon>Metazoa</taxon>
        <taxon>Chordata</taxon>
        <taxon>Craniata</taxon>
        <taxon>Vertebrata</taxon>
        <taxon>Euteleostomi</taxon>
        <taxon>Amphibia</taxon>
        <taxon>Batrachia</taxon>
        <taxon>Anura</taxon>
        <taxon>Pelobatoidea</taxon>
        <taxon>Megophryidae</taxon>
        <taxon>Leptobrachium</taxon>
    </lineage>
</organism>
<dbReference type="GO" id="GO:0035861">
    <property type="term" value="C:site of double-strand break"/>
    <property type="evidence" value="ECO:0007669"/>
    <property type="project" value="TreeGrafter"/>
</dbReference>
<comment type="subcellular location">
    <subcellularLocation>
        <location evidence="1">Nucleus</location>
    </subcellularLocation>
</comment>
<feature type="compositionally biased region" description="Polar residues" evidence="6">
    <location>
        <begin position="213"/>
        <end position="222"/>
    </location>
</feature>
<feature type="region of interest" description="Disordered" evidence="6">
    <location>
        <begin position="107"/>
        <end position="146"/>
    </location>
</feature>
<keyword evidence="3" id="KW-0378">Hydrolase</keyword>
<feature type="compositionally biased region" description="Acidic residues" evidence="6">
    <location>
        <begin position="281"/>
        <end position="290"/>
    </location>
</feature>
<dbReference type="GO" id="GO:0005634">
    <property type="term" value="C:nucleus"/>
    <property type="evidence" value="ECO:0007669"/>
    <property type="project" value="UniProtKB-SubCell"/>
</dbReference>
<dbReference type="AlphaFoldDB" id="A0A8C5MB78"/>
<evidence type="ECO:0000313" key="9">
    <source>
        <dbReference type="Ensembl" id="ENSLLEP00000011484.1"/>
    </source>
</evidence>
<dbReference type="InterPro" id="IPR008984">
    <property type="entry name" value="SMAD_FHA_dom_sf"/>
</dbReference>
<name>A0A8C5MB78_9ANUR</name>
<feature type="compositionally biased region" description="Basic and acidic residues" evidence="6">
    <location>
        <begin position="270"/>
        <end position="280"/>
    </location>
</feature>
<protein>
    <submittedName>
        <fullName evidence="9">Aprataxin and PNKP like factor</fullName>
    </submittedName>
</protein>
<reference evidence="9" key="2">
    <citation type="submission" date="2025-09" db="UniProtKB">
        <authorList>
            <consortium name="Ensembl"/>
        </authorList>
    </citation>
    <scope>IDENTIFICATION</scope>
</reference>
<feature type="region of interest" description="Disordered" evidence="6">
    <location>
        <begin position="192"/>
        <end position="344"/>
    </location>
</feature>
<evidence type="ECO:0000256" key="6">
    <source>
        <dbReference type="SAM" id="MobiDB-lite"/>
    </source>
</evidence>
<feature type="compositionally biased region" description="Acidic residues" evidence="6">
    <location>
        <begin position="428"/>
        <end position="464"/>
    </location>
</feature>